<protein>
    <submittedName>
        <fullName evidence="2">Glycosyltransferase family 2 protein</fullName>
    </submittedName>
</protein>
<proteinExistence type="predicted"/>
<dbReference type="SUPFAM" id="SSF53448">
    <property type="entry name" value="Nucleotide-diphospho-sugar transferases"/>
    <property type="match status" value="1"/>
</dbReference>
<evidence type="ECO:0000313" key="2">
    <source>
        <dbReference type="EMBL" id="MBN7817517.1"/>
    </source>
</evidence>
<dbReference type="EMBL" id="JAFKCU010000006">
    <property type="protein sequence ID" value="MBN7817517.1"/>
    <property type="molecule type" value="Genomic_DNA"/>
</dbReference>
<evidence type="ECO:0000313" key="3">
    <source>
        <dbReference type="Proteomes" id="UP000664480"/>
    </source>
</evidence>
<dbReference type="CDD" id="cd00761">
    <property type="entry name" value="Glyco_tranf_GTA_type"/>
    <property type="match status" value="1"/>
</dbReference>
<dbReference type="PANTHER" id="PTHR22916">
    <property type="entry name" value="GLYCOSYLTRANSFERASE"/>
    <property type="match status" value="1"/>
</dbReference>
<dbReference type="InterPro" id="IPR001173">
    <property type="entry name" value="Glyco_trans_2-like"/>
</dbReference>
<dbReference type="Proteomes" id="UP000664480">
    <property type="component" value="Unassembled WGS sequence"/>
</dbReference>
<accession>A0ABS3CKE7</accession>
<dbReference type="Gene3D" id="3.90.550.10">
    <property type="entry name" value="Spore Coat Polysaccharide Biosynthesis Protein SpsA, Chain A"/>
    <property type="match status" value="1"/>
</dbReference>
<feature type="domain" description="Glycosyltransferase 2-like" evidence="1">
    <location>
        <begin position="5"/>
        <end position="122"/>
    </location>
</feature>
<keyword evidence="3" id="KW-1185">Reference proteome</keyword>
<reference evidence="2 3" key="1">
    <citation type="submission" date="2021-03" db="EMBL/GenBank/DDBJ databases">
        <title>novel species isolated from a fishpond in China.</title>
        <authorList>
            <person name="Lu H."/>
            <person name="Cai Z."/>
        </authorList>
    </citation>
    <scope>NUCLEOTIDE SEQUENCE [LARGE SCALE GENOMIC DNA]</scope>
    <source>
        <strain evidence="2 3">YJ13C</strain>
    </source>
</reference>
<name>A0ABS3CKE7_9BACT</name>
<dbReference type="Pfam" id="PF00535">
    <property type="entry name" value="Glycos_transf_2"/>
    <property type="match status" value="1"/>
</dbReference>
<dbReference type="InterPro" id="IPR029044">
    <property type="entry name" value="Nucleotide-diphossugar_trans"/>
</dbReference>
<dbReference type="PANTHER" id="PTHR22916:SF3">
    <property type="entry name" value="UDP-GLCNAC:BETAGAL BETA-1,3-N-ACETYLGLUCOSAMINYLTRANSFERASE-LIKE PROTEIN 1"/>
    <property type="match status" value="1"/>
</dbReference>
<gene>
    <name evidence="2" type="ORF">J0A69_18895</name>
</gene>
<organism evidence="2 3">
    <name type="scientific">Algoriphagus pacificus</name>
    <dbReference type="NCBI Taxonomy" id="2811234"/>
    <lineage>
        <taxon>Bacteria</taxon>
        <taxon>Pseudomonadati</taxon>
        <taxon>Bacteroidota</taxon>
        <taxon>Cytophagia</taxon>
        <taxon>Cytophagales</taxon>
        <taxon>Cyclobacteriaceae</taxon>
        <taxon>Algoriphagus</taxon>
    </lineage>
</organism>
<evidence type="ECO:0000259" key="1">
    <source>
        <dbReference type="Pfam" id="PF00535"/>
    </source>
</evidence>
<comment type="caution">
    <text evidence="2">The sequence shown here is derived from an EMBL/GenBank/DDBJ whole genome shotgun (WGS) entry which is preliminary data.</text>
</comment>
<dbReference type="RefSeq" id="WP_206588188.1">
    <property type="nucleotide sequence ID" value="NZ_JAFKCU010000006.1"/>
</dbReference>
<sequence>MPLISVIIPTYNRVQSLSSAIQSVLKQTFEDWELIIVDDGSVDFTAEVVSQYLTDSRISYFFQENSGVSAARNFGVKMAIGEWLIFLDSDDTLTLNSLTAFAEATIHDIHLIVGGINVISNSGSMERLPGKVKNLAKIPGAFCLKKTSFNILNGYDEDLSFGENTELFHRMRLINSEEFPLEIVTVNYHKHELGGSRNLKNMTNSNIRILEKHRNTLSNNMKHVYHQIIGVNQMRFRNYKEARANLWQAFLLKPYKVSTLFRFFISLFPFLTTLFYSSEVDC</sequence>